<feature type="region of interest" description="Disordered" evidence="1">
    <location>
        <begin position="250"/>
        <end position="271"/>
    </location>
</feature>
<reference evidence="2 3" key="1">
    <citation type="journal article" date="2019" name="New Phytol.">
        <title>Comparative genomics reveals unique wood-decay strategies and fruiting body development in the Schizophyllaceae.</title>
        <authorList>
            <person name="Almasi E."/>
            <person name="Sahu N."/>
            <person name="Krizsan K."/>
            <person name="Balint B."/>
            <person name="Kovacs G.M."/>
            <person name="Kiss B."/>
            <person name="Cseklye J."/>
            <person name="Drula E."/>
            <person name="Henrissat B."/>
            <person name="Nagy I."/>
            <person name="Chovatia M."/>
            <person name="Adam C."/>
            <person name="LaButti K."/>
            <person name="Lipzen A."/>
            <person name="Riley R."/>
            <person name="Grigoriev I.V."/>
            <person name="Nagy L.G."/>
        </authorList>
    </citation>
    <scope>NUCLEOTIDE SEQUENCE [LARGE SCALE GENOMIC DNA]</scope>
    <source>
        <strain evidence="2 3">NL-1724</strain>
    </source>
</reference>
<dbReference type="STRING" id="97359.A0A550BRT0"/>
<organism evidence="2 3">
    <name type="scientific">Schizophyllum amplum</name>
    <dbReference type="NCBI Taxonomy" id="97359"/>
    <lineage>
        <taxon>Eukaryota</taxon>
        <taxon>Fungi</taxon>
        <taxon>Dikarya</taxon>
        <taxon>Basidiomycota</taxon>
        <taxon>Agaricomycotina</taxon>
        <taxon>Agaricomycetes</taxon>
        <taxon>Agaricomycetidae</taxon>
        <taxon>Agaricales</taxon>
        <taxon>Schizophyllaceae</taxon>
        <taxon>Schizophyllum</taxon>
    </lineage>
</organism>
<accession>A0A550BRT0</accession>
<evidence type="ECO:0000256" key="1">
    <source>
        <dbReference type="SAM" id="MobiDB-lite"/>
    </source>
</evidence>
<name>A0A550BRT0_9AGAR</name>
<evidence type="ECO:0000313" key="2">
    <source>
        <dbReference type="EMBL" id="TRM55248.1"/>
    </source>
</evidence>
<feature type="region of interest" description="Disordered" evidence="1">
    <location>
        <begin position="442"/>
        <end position="461"/>
    </location>
</feature>
<proteinExistence type="predicted"/>
<feature type="compositionally biased region" description="Low complexity" evidence="1">
    <location>
        <begin position="336"/>
        <end position="346"/>
    </location>
</feature>
<feature type="region of interest" description="Disordered" evidence="1">
    <location>
        <begin position="1"/>
        <end position="27"/>
    </location>
</feature>
<feature type="region of interest" description="Disordered" evidence="1">
    <location>
        <begin position="335"/>
        <end position="374"/>
    </location>
</feature>
<dbReference type="EMBL" id="VDMD01000213">
    <property type="protein sequence ID" value="TRM55248.1"/>
    <property type="molecule type" value="Genomic_DNA"/>
</dbReference>
<protein>
    <submittedName>
        <fullName evidence="2">Uncharacterized protein</fullName>
    </submittedName>
</protein>
<comment type="caution">
    <text evidence="2">The sequence shown here is derived from an EMBL/GenBank/DDBJ whole genome shotgun (WGS) entry which is preliminary data.</text>
</comment>
<gene>
    <name evidence="2" type="ORF">BD626DRAFT_129040</name>
</gene>
<evidence type="ECO:0000313" key="3">
    <source>
        <dbReference type="Proteomes" id="UP000320762"/>
    </source>
</evidence>
<dbReference type="AlphaFoldDB" id="A0A550BRT0"/>
<sequence length="511" mass="55626">MDTSEQNAFVPPSGQRDMPLSRPLPSAADHLDPTAFVDEAANVLGLNAEDRAELHAFRRLGASDVSDGAANMAIWTHASILDLRHSTLTLAGSVAGIATIVKKVEKSTSKAVAELNKHQKSGINRACKEAVFDPHRRDFENSAIIPAVKNKVKHNKDTDDLQQCLDDLKRDDDLRRAVNSFISNKTTSAKSDLKKQLMSGLARTKGRRSLSDATQKAVKSFLDISTVSLEHLLFMVVLRAFTRIWKDSPQDKTNTAKRTADEAFNDDDEEDDAKEATDFWSIVTGMFKQRASWGGDWKSEQWRQFISTAVAWERNTFPKDTLRGIPTEFSTATAVPRRTPTGLPAATPTPTPPARGLAGISSASSMPASTHQHSLSAIPAPLRQNAAHINSTISTPTNSRQLLGMQQSASPLIDHNVVLADPRLASAAQDLYLRQFQDGLPSTSASAGHGAPRDMSASPTMSLPTHRARVGLDIQQYPGIEESSQRWNGEDTPGVYAPRYTGGASLRGMMN</sequence>
<dbReference type="Proteomes" id="UP000320762">
    <property type="component" value="Unassembled WGS sequence"/>
</dbReference>
<keyword evidence="3" id="KW-1185">Reference proteome</keyword>
<feature type="compositionally biased region" description="Polar residues" evidence="1">
    <location>
        <begin position="361"/>
        <end position="374"/>
    </location>
</feature>